<dbReference type="SUPFAM" id="SSF74982">
    <property type="entry name" value="Small protein B (SmpB)"/>
    <property type="match status" value="1"/>
</dbReference>
<keyword evidence="2 3" id="KW-0694">RNA-binding</keyword>
<evidence type="ECO:0000313" key="4">
    <source>
        <dbReference type="EMBL" id="ASK78412.1"/>
    </source>
</evidence>
<dbReference type="EMBL" id="CP022355">
    <property type="protein sequence ID" value="ASK78412.1"/>
    <property type="molecule type" value="Genomic_DNA"/>
</dbReference>
<dbReference type="GO" id="GO:0070929">
    <property type="term" value="P:trans-translation"/>
    <property type="evidence" value="ECO:0007669"/>
    <property type="project" value="UniProtKB-UniRule"/>
</dbReference>
<comment type="subcellular location">
    <subcellularLocation>
        <location evidence="3">Cytoplasm</location>
    </subcellularLocation>
    <text evidence="3">The tmRNA-SmpB complex associates with stalled 70S ribosomes.</text>
</comment>
<organism evidence="4 5">
    <name type="scientific">Paraphotobacterium marinum</name>
    <dbReference type="NCBI Taxonomy" id="1755811"/>
    <lineage>
        <taxon>Bacteria</taxon>
        <taxon>Pseudomonadati</taxon>
        <taxon>Pseudomonadota</taxon>
        <taxon>Gammaproteobacteria</taxon>
        <taxon>Vibrionales</taxon>
        <taxon>Vibrionaceae</taxon>
        <taxon>Paraphotobacterium</taxon>
    </lineage>
</organism>
<reference evidence="4 5" key="1">
    <citation type="journal article" date="2016" name="Int. J. Syst. Evol. Microbiol.">
        <title>Paraphotobacterium marinum gen. nov., sp. nov., a member of the family Vibrionaceae, isolated from surface seawater.</title>
        <authorList>
            <person name="Huang Z."/>
            <person name="Dong C."/>
            <person name="Shao Z."/>
        </authorList>
    </citation>
    <scope>NUCLEOTIDE SEQUENCE [LARGE SCALE GENOMIC DNA]</scope>
    <source>
        <strain evidence="4 5">NSCS20N07D</strain>
    </source>
</reference>
<dbReference type="PANTHER" id="PTHR30308:SF2">
    <property type="entry name" value="SSRA-BINDING PROTEIN"/>
    <property type="match status" value="1"/>
</dbReference>
<keyword evidence="5" id="KW-1185">Reference proteome</keyword>
<dbReference type="GO" id="GO:0003723">
    <property type="term" value="F:RNA binding"/>
    <property type="evidence" value="ECO:0007669"/>
    <property type="project" value="UniProtKB-UniRule"/>
</dbReference>
<protein>
    <recommendedName>
        <fullName evidence="3">SsrA-binding protein</fullName>
    </recommendedName>
    <alternativeName>
        <fullName evidence="3">Small protein B</fullName>
    </alternativeName>
</protein>
<name>A0A220VE21_9GAMM</name>
<dbReference type="InterPro" id="IPR023620">
    <property type="entry name" value="SmpB"/>
</dbReference>
<dbReference type="OrthoDB" id="9805462at2"/>
<evidence type="ECO:0000256" key="1">
    <source>
        <dbReference type="ARBA" id="ARBA00022490"/>
    </source>
</evidence>
<proteinExistence type="inferred from homology"/>
<dbReference type="Pfam" id="PF01668">
    <property type="entry name" value="SmpB"/>
    <property type="match status" value="1"/>
</dbReference>
<dbReference type="Gene3D" id="2.40.280.10">
    <property type="match status" value="1"/>
</dbReference>
<comment type="function">
    <text evidence="3">Required for rescue of stalled ribosomes mediated by trans-translation. Binds to transfer-messenger RNA (tmRNA), required for stable association of tmRNA with ribosomes. tmRNA and SmpB together mimic tRNA shape, replacing the anticodon stem-loop with SmpB. tmRNA is encoded by the ssrA gene; the 2 termini fold to resemble tRNA(Ala) and it encodes a 'tag peptide', a short internal open reading frame. During trans-translation Ala-aminoacylated tmRNA acts like a tRNA, entering the A-site of stalled ribosomes, displacing the stalled mRNA. The ribosome then switches to translate the ORF on the tmRNA; the nascent peptide is terminated with the 'tag peptide' encoded by the tmRNA and targeted for degradation. The ribosome is freed to recommence translation, which seems to be the essential function of trans-translation.</text>
</comment>
<keyword evidence="1 3" id="KW-0963">Cytoplasm</keyword>
<dbReference type="Proteomes" id="UP000242175">
    <property type="component" value="Chromosome large"/>
</dbReference>
<dbReference type="GO" id="GO:0070930">
    <property type="term" value="P:trans-translation-dependent protein tagging"/>
    <property type="evidence" value="ECO:0007669"/>
    <property type="project" value="TreeGrafter"/>
</dbReference>
<dbReference type="AlphaFoldDB" id="A0A220VE21"/>
<accession>A0A220VE21</accession>
<dbReference type="PROSITE" id="PS01317">
    <property type="entry name" value="SSRP"/>
    <property type="match status" value="1"/>
</dbReference>
<dbReference type="CDD" id="cd09294">
    <property type="entry name" value="SmpB"/>
    <property type="match status" value="1"/>
</dbReference>
<sequence>MAKQKNKKVSNNTIAKNKKARFEFAIHEEFESGLELQGWEVKSIREGKVNLSESFVQFHNNELFLMNSTIQPLNMASTHVISEPLRRRKLLLNHREISKIFGLVNRDGYTIVALSMYWKKSWVKLKIGVAKGKKLYDKRKDIKDRDWSIDKSRILKKSTR</sequence>
<dbReference type="HAMAP" id="MF_00023">
    <property type="entry name" value="SmpB"/>
    <property type="match status" value="1"/>
</dbReference>
<dbReference type="NCBIfam" id="TIGR00086">
    <property type="entry name" value="smpB"/>
    <property type="match status" value="1"/>
</dbReference>
<comment type="similarity">
    <text evidence="3">Belongs to the SmpB family.</text>
</comment>
<dbReference type="PANTHER" id="PTHR30308">
    <property type="entry name" value="TMRNA-BINDING COMPONENT OF TRANS-TRANSLATION TAGGING COMPLEX"/>
    <property type="match status" value="1"/>
</dbReference>
<dbReference type="RefSeq" id="WP_089073320.1">
    <property type="nucleotide sequence ID" value="NZ_CBCSAM010000001.1"/>
</dbReference>
<dbReference type="NCBIfam" id="NF003843">
    <property type="entry name" value="PRK05422.1"/>
    <property type="match status" value="1"/>
</dbReference>
<gene>
    <name evidence="3" type="primary">smpB</name>
    <name evidence="4" type="ORF">CF386_05030</name>
</gene>
<evidence type="ECO:0000256" key="3">
    <source>
        <dbReference type="HAMAP-Rule" id="MF_00023"/>
    </source>
</evidence>
<evidence type="ECO:0000313" key="5">
    <source>
        <dbReference type="Proteomes" id="UP000242175"/>
    </source>
</evidence>
<evidence type="ECO:0000256" key="2">
    <source>
        <dbReference type="ARBA" id="ARBA00022884"/>
    </source>
</evidence>
<dbReference type="GO" id="GO:0005829">
    <property type="term" value="C:cytosol"/>
    <property type="evidence" value="ECO:0007669"/>
    <property type="project" value="TreeGrafter"/>
</dbReference>
<dbReference type="KEGG" id="pmai:CF386_05030"/>
<dbReference type="InterPro" id="IPR020081">
    <property type="entry name" value="SsrA-bd_prot_CS"/>
</dbReference>
<dbReference type="InterPro" id="IPR000037">
    <property type="entry name" value="SsrA-bd_prot"/>
</dbReference>